<dbReference type="OrthoDB" id="6356248at2759"/>
<evidence type="ECO:0000256" key="1">
    <source>
        <dbReference type="ARBA" id="ARBA00004651"/>
    </source>
</evidence>
<reference evidence="9 10" key="1">
    <citation type="journal article" date="2013" name="Nature">
        <title>Insights into bilaterian evolution from three spiralian genomes.</title>
        <authorList>
            <person name="Simakov O."/>
            <person name="Marletaz F."/>
            <person name="Cho S.J."/>
            <person name="Edsinger-Gonzales E."/>
            <person name="Havlak P."/>
            <person name="Hellsten U."/>
            <person name="Kuo D.H."/>
            <person name="Larsson T."/>
            <person name="Lv J."/>
            <person name="Arendt D."/>
            <person name="Savage R."/>
            <person name="Osoegawa K."/>
            <person name="de Jong P."/>
            <person name="Grimwood J."/>
            <person name="Chapman J.A."/>
            <person name="Shapiro H."/>
            <person name="Aerts A."/>
            <person name="Otillar R.P."/>
            <person name="Terry A.Y."/>
            <person name="Boore J.L."/>
            <person name="Grigoriev I.V."/>
            <person name="Lindberg D.R."/>
            <person name="Seaver E.C."/>
            <person name="Weisblat D.A."/>
            <person name="Putnam N.H."/>
            <person name="Rokhsar D.S."/>
        </authorList>
    </citation>
    <scope>NUCLEOTIDE SEQUENCE [LARGE SCALE GENOMIC DNA]</scope>
</reference>
<dbReference type="Pfam" id="PF09815">
    <property type="entry name" value="XK-related"/>
    <property type="match status" value="1"/>
</dbReference>
<evidence type="ECO:0000256" key="5">
    <source>
        <dbReference type="ARBA" id="ARBA00022989"/>
    </source>
</evidence>
<keyword evidence="4 7" id="KW-0812">Transmembrane</keyword>
<dbReference type="CTD" id="20240495"/>
<feature type="transmembrane region" description="Helical" evidence="7">
    <location>
        <begin position="201"/>
        <end position="222"/>
    </location>
</feature>
<keyword evidence="3" id="KW-1003">Cell membrane</keyword>
<dbReference type="EMBL" id="KB203019">
    <property type="protein sequence ID" value="ESO86703.1"/>
    <property type="molecule type" value="Genomic_DNA"/>
</dbReference>
<dbReference type="OMA" id="DSTECTM"/>
<dbReference type="KEGG" id="lgi:LOTGIDRAFT_166977"/>
<feature type="transmembrane region" description="Helical" evidence="7">
    <location>
        <begin position="291"/>
        <end position="310"/>
    </location>
</feature>
<evidence type="ECO:0000256" key="4">
    <source>
        <dbReference type="ARBA" id="ARBA00022692"/>
    </source>
</evidence>
<dbReference type="GeneID" id="20240495"/>
<evidence type="ECO:0000256" key="3">
    <source>
        <dbReference type="ARBA" id="ARBA00022475"/>
    </source>
</evidence>
<evidence type="ECO:0000313" key="10">
    <source>
        <dbReference type="Proteomes" id="UP000030746"/>
    </source>
</evidence>
<feature type="transmembrane region" description="Helical" evidence="7">
    <location>
        <begin position="174"/>
        <end position="195"/>
    </location>
</feature>
<dbReference type="PANTHER" id="PTHR16024">
    <property type="entry name" value="XK-RELATED PROTEIN"/>
    <property type="match status" value="1"/>
</dbReference>
<feature type="transmembrane region" description="Helical" evidence="7">
    <location>
        <begin position="5"/>
        <end position="25"/>
    </location>
</feature>
<protein>
    <recommendedName>
        <fullName evidence="7">XK-related protein</fullName>
    </recommendedName>
</protein>
<comment type="similarity">
    <text evidence="2 7">Belongs to the XK family.</text>
</comment>
<dbReference type="AlphaFoldDB" id="V3Z777"/>
<feature type="transmembrane region" description="Helical" evidence="7">
    <location>
        <begin position="31"/>
        <end position="57"/>
    </location>
</feature>
<comment type="subcellular location">
    <subcellularLocation>
        <location evidence="1">Cell membrane</location>
        <topology evidence="1">Multi-pass membrane protein</topology>
    </subcellularLocation>
    <subcellularLocation>
        <location evidence="7">Membrane</location>
        <topology evidence="7">Multi-pass membrane protein</topology>
    </subcellularLocation>
</comment>
<gene>
    <name evidence="9" type="ORF">LOTGIDRAFT_166977</name>
</gene>
<feature type="transmembrane region" description="Helical" evidence="7">
    <location>
        <begin position="265"/>
        <end position="285"/>
    </location>
</feature>
<evidence type="ECO:0000313" key="9">
    <source>
        <dbReference type="EMBL" id="ESO86703.1"/>
    </source>
</evidence>
<dbReference type="HOGENOM" id="CLU_351007_0_0_1"/>
<sequence length="802" mass="91649">MLREVFVFGIILLYAETILQLYVVFQTTIPFTIFVSSLVLIVLSYILANITSLVWILKSDLQKPPINKTVCVACHCLQLGLIWRLHNLRSQGIERQILIIRFIHCGIQTIPFLILHGGVDLLQLVLQDGGIISALTLFISCLSLSISFSSYSLKYSLVNCDDSEIQKFGKRFTGVFLLCFGTFLMLATRIVTIILMASVVVYWATVPGWVHFILVFFTFMTCTKDITWKVKRCSPWNLCRFTALSFFHVFEMMESNLRIIQCKYVAFYALILVENIVMSAVWLLYSDKDYLTKLITVVFLLMCFVCALIAKYSGCYLLTIISEIKPTVAKSSVYVSKSECKSKGLKSSKKTISSLHHTTSAESQTTETVISRCTSGGTQNTDLDYESFNHDLIFPHMKSSFQQKASISKKHILSETNSLVRFTASSTQRSSPSIPGTAFVSSLNESDQDITLCTPRNNKRVTGRRGFKLGNPRPFTIHGGIFLDDSYLNSRTHLRNPNLHKRIQRTQSMYVDDTCRTRTVLPLNVNKLTKHPVWYTDSLSDSFSLRSDGDDEDYYNDEDTSVSKTTSSNTKLTFSSSDRAMWNSSTRPSFENLDRLPTKTVEADTRIKSWLLETVNIFDLIHEKTHEDHWTIRRLNGRSSSAKFSSKQTAVDNSKSFQSRDQICRKNSFQEHRPIIKHFNVPISKYGPCREQNKPITQDNRKNDTKRPSRLHGHKNSLKEIDKLKQFIQSTECVAEQSESVPPKFYFQKYRLNDRESKEVLNSSGLQTFPRPLQAEQQMFQSHQATRVNSRHQPSISVESLV</sequence>
<dbReference type="GO" id="GO:0005886">
    <property type="term" value="C:plasma membrane"/>
    <property type="evidence" value="ECO:0007669"/>
    <property type="project" value="UniProtKB-SubCell"/>
</dbReference>
<dbReference type="Proteomes" id="UP000030746">
    <property type="component" value="Unassembled WGS sequence"/>
</dbReference>
<accession>V3Z777</accession>
<organism evidence="9 10">
    <name type="scientific">Lottia gigantea</name>
    <name type="common">Giant owl limpet</name>
    <dbReference type="NCBI Taxonomy" id="225164"/>
    <lineage>
        <taxon>Eukaryota</taxon>
        <taxon>Metazoa</taxon>
        <taxon>Spiralia</taxon>
        <taxon>Lophotrochozoa</taxon>
        <taxon>Mollusca</taxon>
        <taxon>Gastropoda</taxon>
        <taxon>Patellogastropoda</taxon>
        <taxon>Lottioidea</taxon>
        <taxon>Lottiidae</taxon>
        <taxon>Lottia</taxon>
    </lineage>
</organism>
<dbReference type="InterPro" id="IPR018629">
    <property type="entry name" value="XK-rel"/>
</dbReference>
<name>V3Z777_LOTGI</name>
<feature type="transmembrane region" description="Helical" evidence="7">
    <location>
        <begin position="98"/>
        <end position="119"/>
    </location>
</feature>
<evidence type="ECO:0000256" key="8">
    <source>
        <dbReference type="SAM" id="MobiDB-lite"/>
    </source>
</evidence>
<evidence type="ECO:0000256" key="2">
    <source>
        <dbReference type="ARBA" id="ARBA00008789"/>
    </source>
</evidence>
<feature type="transmembrane region" description="Helical" evidence="7">
    <location>
        <begin position="131"/>
        <end position="153"/>
    </location>
</feature>
<keyword evidence="6 7" id="KW-0472">Membrane</keyword>
<feature type="region of interest" description="Disordered" evidence="8">
    <location>
        <begin position="780"/>
        <end position="802"/>
    </location>
</feature>
<proteinExistence type="inferred from homology"/>
<evidence type="ECO:0000256" key="6">
    <source>
        <dbReference type="ARBA" id="ARBA00023136"/>
    </source>
</evidence>
<dbReference type="GO" id="GO:1902742">
    <property type="term" value="P:apoptotic process involved in development"/>
    <property type="evidence" value="ECO:0007669"/>
    <property type="project" value="TreeGrafter"/>
</dbReference>
<dbReference type="InterPro" id="IPR050895">
    <property type="entry name" value="XK-related_scramblase"/>
</dbReference>
<evidence type="ECO:0000256" key="7">
    <source>
        <dbReference type="RuleBase" id="RU910716"/>
    </source>
</evidence>
<dbReference type="PANTHER" id="PTHR16024:SF6">
    <property type="entry name" value="XK-RELATED PROTEIN"/>
    <property type="match status" value="1"/>
</dbReference>
<feature type="region of interest" description="Disordered" evidence="8">
    <location>
        <begin position="687"/>
        <end position="716"/>
    </location>
</feature>
<keyword evidence="10" id="KW-1185">Reference proteome</keyword>
<dbReference type="GO" id="GO:0043652">
    <property type="term" value="P:engulfment of apoptotic cell"/>
    <property type="evidence" value="ECO:0007669"/>
    <property type="project" value="TreeGrafter"/>
</dbReference>
<dbReference type="RefSeq" id="XP_009062680.1">
    <property type="nucleotide sequence ID" value="XM_009064432.1"/>
</dbReference>
<dbReference type="GO" id="GO:0070782">
    <property type="term" value="P:phosphatidylserine exposure on apoptotic cell surface"/>
    <property type="evidence" value="ECO:0007669"/>
    <property type="project" value="TreeGrafter"/>
</dbReference>
<keyword evidence="5 7" id="KW-1133">Transmembrane helix</keyword>